<dbReference type="Gene3D" id="2.60.40.1220">
    <property type="match status" value="1"/>
</dbReference>
<dbReference type="GO" id="GO:0042597">
    <property type="term" value="C:periplasmic space"/>
    <property type="evidence" value="ECO:0007669"/>
    <property type="project" value="InterPro"/>
</dbReference>
<dbReference type="InterPro" id="IPR007348">
    <property type="entry name" value="CopC_dom"/>
</dbReference>
<keyword evidence="2" id="KW-0186">Copper</keyword>
<feature type="region of interest" description="Disordered" evidence="3">
    <location>
        <begin position="142"/>
        <end position="213"/>
    </location>
</feature>
<organism evidence="6 7">
    <name type="scientific">Pseudonocardia petroleophila</name>
    <dbReference type="NCBI Taxonomy" id="37331"/>
    <lineage>
        <taxon>Bacteria</taxon>
        <taxon>Bacillati</taxon>
        <taxon>Actinomycetota</taxon>
        <taxon>Actinomycetes</taxon>
        <taxon>Pseudonocardiales</taxon>
        <taxon>Pseudonocardiaceae</taxon>
        <taxon>Pseudonocardia</taxon>
    </lineage>
</organism>
<gene>
    <name evidence="6" type="ORF">H6H00_28160</name>
</gene>
<feature type="compositionally biased region" description="Basic and acidic residues" evidence="3">
    <location>
        <begin position="202"/>
        <end position="213"/>
    </location>
</feature>
<evidence type="ECO:0000313" key="6">
    <source>
        <dbReference type="EMBL" id="QNG51922.1"/>
    </source>
</evidence>
<feature type="transmembrane region" description="Helical" evidence="4">
    <location>
        <begin position="21"/>
        <end position="42"/>
    </location>
</feature>
<dbReference type="GO" id="GO:0046688">
    <property type="term" value="P:response to copper ion"/>
    <property type="evidence" value="ECO:0007669"/>
    <property type="project" value="InterPro"/>
</dbReference>
<evidence type="ECO:0000256" key="4">
    <source>
        <dbReference type="SAM" id="Phobius"/>
    </source>
</evidence>
<sequence>MARRRVVDAATGRVPVGVAPRAVLAALIIYALMVLSGGPALAHSELVSSDPVDGGSVVGVDRPVTLVFGEAIDASSVSIRLIGSAGFQAQLVPPTVTSTQVVQPLPTLLNDQYILRYGATAFDGHPVRGTVTFTVSGSVAGDINGPDMRHPGPHAGMAGSSEPSASNDRPSVPIWAWLGGDCPTNGVTGPTRRAQLGGGISNDRDDRACAGSD</sequence>
<dbReference type="InterPro" id="IPR014756">
    <property type="entry name" value="Ig_E-set"/>
</dbReference>
<keyword evidence="1" id="KW-0732">Signal</keyword>
<feature type="domain" description="CopC" evidence="5">
    <location>
        <begin position="43"/>
        <end position="135"/>
    </location>
</feature>
<dbReference type="RefSeq" id="WP_185718674.1">
    <property type="nucleotide sequence ID" value="NZ_BAAAWI010000001.1"/>
</dbReference>
<accession>A0A7G7MGL1</accession>
<reference evidence="6 7" key="1">
    <citation type="submission" date="2020-08" db="EMBL/GenBank/DDBJ databases">
        <authorList>
            <person name="Mo P."/>
        </authorList>
    </citation>
    <scope>NUCLEOTIDE SEQUENCE [LARGE SCALE GENOMIC DNA]</scope>
    <source>
        <strain evidence="6 7">CGMCC 4.1532</strain>
    </source>
</reference>
<protein>
    <submittedName>
        <fullName evidence="6">Copper resistance protein CopC</fullName>
    </submittedName>
</protein>
<evidence type="ECO:0000256" key="1">
    <source>
        <dbReference type="ARBA" id="ARBA00022729"/>
    </source>
</evidence>
<evidence type="ECO:0000256" key="3">
    <source>
        <dbReference type="SAM" id="MobiDB-lite"/>
    </source>
</evidence>
<dbReference type="GO" id="GO:0005507">
    <property type="term" value="F:copper ion binding"/>
    <property type="evidence" value="ECO:0007669"/>
    <property type="project" value="InterPro"/>
</dbReference>
<dbReference type="AlphaFoldDB" id="A0A7G7MGL1"/>
<keyword evidence="7" id="KW-1185">Reference proteome</keyword>
<name>A0A7G7MGL1_9PSEU</name>
<evidence type="ECO:0000259" key="5">
    <source>
        <dbReference type="Pfam" id="PF04234"/>
    </source>
</evidence>
<dbReference type="SUPFAM" id="SSF81296">
    <property type="entry name" value="E set domains"/>
    <property type="match status" value="1"/>
</dbReference>
<dbReference type="EMBL" id="CP060131">
    <property type="protein sequence ID" value="QNG51922.1"/>
    <property type="molecule type" value="Genomic_DNA"/>
</dbReference>
<proteinExistence type="predicted"/>
<keyword evidence="4" id="KW-0472">Membrane</keyword>
<dbReference type="Proteomes" id="UP000515728">
    <property type="component" value="Chromosome"/>
</dbReference>
<keyword evidence="4" id="KW-1133">Transmembrane helix</keyword>
<evidence type="ECO:0000256" key="2">
    <source>
        <dbReference type="ARBA" id="ARBA00023008"/>
    </source>
</evidence>
<keyword evidence="4" id="KW-0812">Transmembrane</keyword>
<evidence type="ECO:0000313" key="7">
    <source>
        <dbReference type="Proteomes" id="UP000515728"/>
    </source>
</evidence>
<dbReference type="InterPro" id="IPR014755">
    <property type="entry name" value="Cu-Rt/internalin_Ig-like"/>
</dbReference>
<dbReference type="KEGG" id="ppel:H6H00_28160"/>
<dbReference type="Pfam" id="PF04234">
    <property type="entry name" value="CopC"/>
    <property type="match status" value="1"/>
</dbReference>